<dbReference type="SMART" id="SM00356">
    <property type="entry name" value="ZnF_C3H1"/>
    <property type="match status" value="2"/>
</dbReference>
<evidence type="ECO:0000256" key="6">
    <source>
        <dbReference type="SAM" id="MobiDB-lite"/>
    </source>
</evidence>
<proteinExistence type="predicted"/>
<feature type="region of interest" description="Disordered" evidence="6">
    <location>
        <begin position="79"/>
        <end position="133"/>
    </location>
</feature>
<evidence type="ECO:0000256" key="4">
    <source>
        <dbReference type="ARBA" id="ARBA00022833"/>
    </source>
</evidence>
<dbReference type="InterPro" id="IPR036855">
    <property type="entry name" value="Znf_CCCH_sf"/>
</dbReference>
<evidence type="ECO:0000256" key="1">
    <source>
        <dbReference type="ARBA" id="ARBA00022723"/>
    </source>
</evidence>
<evidence type="ECO:0000256" key="5">
    <source>
        <dbReference type="PROSITE-ProRule" id="PRU00723"/>
    </source>
</evidence>
<dbReference type="GO" id="GO:0005634">
    <property type="term" value="C:nucleus"/>
    <property type="evidence" value="ECO:0007669"/>
    <property type="project" value="TreeGrafter"/>
</dbReference>
<dbReference type="InterPro" id="IPR000571">
    <property type="entry name" value="Znf_CCCH"/>
</dbReference>
<evidence type="ECO:0000256" key="3">
    <source>
        <dbReference type="ARBA" id="ARBA00022771"/>
    </source>
</evidence>
<dbReference type="AlphaFoldDB" id="A0A2J8ADP3"/>
<feature type="zinc finger region" description="C3H1-type" evidence="5">
    <location>
        <begin position="11"/>
        <end position="38"/>
    </location>
</feature>
<name>A0A2J8ADP3_9CHLO</name>
<feature type="zinc finger region" description="C3H1-type" evidence="5">
    <location>
        <begin position="45"/>
        <end position="68"/>
    </location>
</feature>
<dbReference type="GO" id="GO:0003723">
    <property type="term" value="F:RNA binding"/>
    <property type="evidence" value="ECO:0007669"/>
    <property type="project" value="InterPro"/>
</dbReference>
<dbReference type="Gene3D" id="4.10.1000.10">
    <property type="entry name" value="Zinc finger, CCCH-type"/>
    <property type="match status" value="1"/>
</dbReference>
<protein>
    <submittedName>
        <fullName evidence="8">Protein cps3</fullName>
    </submittedName>
</protein>
<dbReference type="SUPFAM" id="SSF90229">
    <property type="entry name" value="CCCH zinc finger"/>
    <property type="match status" value="2"/>
</dbReference>
<feature type="domain" description="C3H1-type" evidence="7">
    <location>
        <begin position="45"/>
        <end position="68"/>
    </location>
</feature>
<evidence type="ECO:0000256" key="2">
    <source>
        <dbReference type="ARBA" id="ARBA00022737"/>
    </source>
</evidence>
<feature type="domain" description="C3H1-type" evidence="7">
    <location>
        <begin position="11"/>
        <end position="38"/>
    </location>
</feature>
<dbReference type="PANTHER" id="PTHR13119">
    <property type="entry name" value="ZINC FINGER CCCH DOMAIN-CONTAINING PROTEI"/>
    <property type="match status" value="1"/>
</dbReference>
<organism evidence="8 9">
    <name type="scientific">Tetrabaena socialis</name>
    <dbReference type="NCBI Taxonomy" id="47790"/>
    <lineage>
        <taxon>Eukaryota</taxon>
        <taxon>Viridiplantae</taxon>
        <taxon>Chlorophyta</taxon>
        <taxon>core chlorophytes</taxon>
        <taxon>Chlorophyceae</taxon>
        <taxon>CS clade</taxon>
        <taxon>Chlamydomonadales</taxon>
        <taxon>Tetrabaenaceae</taxon>
        <taxon>Tetrabaena</taxon>
    </lineage>
</organism>
<keyword evidence="2" id="KW-0677">Repeat</keyword>
<evidence type="ECO:0000259" key="7">
    <source>
        <dbReference type="PROSITE" id="PS50103"/>
    </source>
</evidence>
<sequence length="283" mass="29111">MPRVTLHGIMSNSSVPCKFFAQGYCAKGRDCPFKHGSAAGSNGLPCKFFSQAGGCNKGANCQFLHGGVPAARYMSFAPNTPAKPAGGRQSNSPAPARGRAAAAGSSPPRGRASSACRGRPQQRPDSAPFGGAGGGGGILGNLLQRPQQFAGTLQLGGGQSARVQVQVQQQMVTTKPQLAVHAYFLIGAYVVSCRVSGSGSLRQLGGAVGTRLGTRSSGTPDGCVVCDRFRSWCGHGPPLLGRRAWAATERMERCHTHTTGHPARAMVAASAVVLALLQALVSS</sequence>
<dbReference type="PANTHER" id="PTHR13119:SF12">
    <property type="entry name" value="PROTEIN SUPPRESSOR OF SABLE"/>
    <property type="match status" value="1"/>
</dbReference>
<dbReference type="Proteomes" id="UP000236333">
    <property type="component" value="Unassembled WGS sequence"/>
</dbReference>
<gene>
    <name evidence="8" type="ORF">TSOC_002615</name>
</gene>
<dbReference type="GO" id="GO:0008270">
    <property type="term" value="F:zinc ion binding"/>
    <property type="evidence" value="ECO:0007669"/>
    <property type="project" value="UniProtKB-KW"/>
</dbReference>
<keyword evidence="9" id="KW-1185">Reference proteome</keyword>
<evidence type="ECO:0000313" key="8">
    <source>
        <dbReference type="EMBL" id="PNH10633.1"/>
    </source>
</evidence>
<feature type="compositionally biased region" description="Low complexity" evidence="6">
    <location>
        <begin position="92"/>
        <end position="115"/>
    </location>
</feature>
<accession>A0A2J8ADP3</accession>
<keyword evidence="1 5" id="KW-0479">Metal-binding</keyword>
<reference evidence="8 9" key="1">
    <citation type="journal article" date="2017" name="Mol. Biol. Evol.">
        <title>The 4-celled Tetrabaena socialis nuclear genome reveals the essential components for genetic control of cell number at the origin of multicellularity in the volvocine lineage.</title>
        <authorList>
            <person name="Featherston J."/>
            <person name="Arakaki Y."/>
            <person name="Hanschen E.R."/>
            <person name="Ferris P.J."/>
            <person name="Michod R.E."/>
            <person name="Olson B.J.S.C."/>
            <person name="Nozaki H."/>
            <person name="Durand P.M."/>
        </authorList>
    </citation>
    <scope>NUCLEOTIDE SEQUENCE [LARGE SCALE GENOMIC DNA]</scope>
    <source>
        <strain evidence="8 9">NIES-571</strain>
    </source>
</reference>
<dbReference type="OrthoDB" id="411372at2759"/>
<keyword evidence="3 5" id="KW-0863">Zinc-finger</keyword>
<dbReference type="PROSITE" id="PS50103">
    <property type="entry name" value="ZF_C3H1"/>
    <property type="match status" value="2"/>
</dbReference>
<dbReference type="EMBL" id="PGGS01000050">
    <property type="protein sequence ID" value="PNH10633.1"/>
    <property type="molecule type" value="Genomic_DNA"/>
</dbReference>
<dbReference type="InterPro" id="IPR045124">
    <property type="entry name" value="Su(sable)-like"/>
</dbReference>
<evidence type="ECO:0000313" key="9">
    <source>
        <dbReference type="Proteomes" id="UP000236333"/>
    </source>
</evidence>
<comment type="caution">
    <text evidence="8">The sequence shown here is derived from an EMBL/GenBank/DDBJ whole genome shotgun (WGS) entry which is preliminary data.</text>
</comment>
<dbReference type="Pfam" id="PF00642">
    <property type="entry name" value="zf-CCCH"/>
    <property type="match status" value="2"/>
</dbReference>
<dbReference type="GO" id="GO:0045892">
    <property type="term" value="P:negative regulation of DNA-templated transcription"/>
    <property type="evidence" value="ECO:0007669"/>
    <property type="project" value="InterPro"/>
</dbReference>
<keyword evidence="4 5" id="KW-0862">Zinc</keyword>